<dbReference type="GO" id="GO:0000463">
    <property type="term" value="P:maturation of LSU-rRNA from tricistronic rRNA transcript (SSU-rRNA, 5.8S rRNA, LSU-rRNA)"/>
    <property type="evidence" value="ECO:0007669"/>
    <property type="project" value="TreeGrafter"/>
</dbReference>
<evidence type="ECO:0000259" key="4">
    <source>
        <dbReference type="Pfam" id="PF26140"/>
    </source>
</evidence>
<feature type="domain" description="URB1 central HEAT repeat" evidence="4">
    <location>
        <begin position="696"/>
        <end position="874"/>
    </location>
</feature>
<dbReference type="OrthoDB" id="72892at2759"/>
<dbReference type="RefSeq" id="XP_019028523.1">
    <property type="nucleotide sequence ID" value="XM_019179485.1"/>
</dbReference>
<dbReference type="Pfam" id="PF26140">
    <property type="entry name" value="HEAT_URB1"/>
    <property type="match status" value="1"/>
</dbReference>
<feature type="compositionally biased region" description="Basic and acidic residues" evidence="1">
    <location>
        <begin position="630"/>
        <end position="641"/>
    </location>
</feature>
<gene>
    <name evidence="5" type="ORF">L198_07491</name>
</gene>
<dbReference type="Pfam" id="PF16201">
    <property type="entry name" value="NopRA1"/>
    <property type="match status" value="1"/>
</dbReference>
<dbReference type="InterPro" id="IPR016024">
    <property type="entry name" value="ARM-type_fold"/>
</dbReference>
<keyword evidence="6" id="KW-1185">Reference proteome</keyword>
<dbReference type="Pfam" id="PF11707">
    <property type="entry name" value="Npa1"/>
    <property type="match status" value="1"/>
</dbReference>
<dbReference type="Proteomes" id="UP000094819">
    <property type="component" value="Unassembled WGS sequence"/>
</dbReference>
<dbReference type="InterPro" id="IPR039844">
    <property type="entry name" value="URB1"/>
</dbReference>
<dbReference type="PANTHER" id="PTHR13500">
    <property type="entry name" value="NUCLEOLAR PRERIBOSOMAL-ASSOCIATED PROTEIN 1"/>
    <property type="match status" value="1"/>
</dbReference>
<comment type="caution">
    <text evidence="5">The sequence shown here is derived from an EMBL/GenBank/DDBJ whole genome shotgun (WGS) entry which is preliminary data.</text>
</comment>
<evidence type="ECO:0000259" key="2">
    <source>
        <dbReference type="Pfam" id="PF11707"/>
    </source>
</evidence>
<dbReference type="EMBL" id="AWGH01000035">
    <property type="protein sequence ID" value="ODN85662.1"/>
    <property type="molecule type" value="Genomic_DNA"/>
</dbReference>
<dbReference type="SUPFAM" id="SSF48371">
    <property type="entry name" value="ARM repeat"/>
    <property type="match status" value="1"/>
</dbReference>
<evidence type="ECO:0000313" key="5">
    <source>
        <dbReference type="EMBL" id="ODN85662.1"/>
    </source>
</evidence>
<feature type="region of interest" description="Disordered" evidence="1">
    <location>
        <begin position="628"/>
        <end position="650"/>
    </location>
</feature>
<proteinExistence type="predicted"/>
<evidence type="ECO:0000259" key="3">
    <source>
        <dbReference type="Pfam" id="PF16201"/>
    </source>
</evidence>
<accession>A0A1E3IAN5</accession>
<protein>
    <submittedName>
        <fullName evidence="5">Nucleolar pre-ribosomal-associated protein 1</fullName>
    </submittedName>
</protein>
<reference evidence="5 6" key="1">
    <citation type="submission" date="2016-06" db="EMBL/GenBank/DDBJ databases">
        <title>Evolution of pathogenesis and genome organization in the Tremellales.</title>
        <authorList>
            <person name="Cuomo C."/>
            <person name="Litvintseva A."/>
            <person name="Heitman J."/>
            <person name="Chen Y."/>
            <person name="Sun S."/>
            <person name="Springer D."/>
            <person name="Dromer F."/>
            <person name="Young S."/>
            <person name="Zeng Q."/>
            <person name="Chapman S."/>
            <person name="Gujja S."/>
            <person name="Saif S."/>
            <person name="Birren B."/>
        </authorList>
    </citation>
    <scope>NUCLEOTIDE SEQUENCE [LARGE SCALE GENOMIC DNA]</scope>
    <source>
        <strain evidence="5 6">CBS 7118</strain>
    </source>
</reference>
<dbReference type="InterPro" id="IPR032436">
    <property type="entry name" value="URB1_C"/>
</dbReference>
<dbReference type="InterPro" id="IPR021714">
    <property type="entry name" value="URB1_N"/>
</dbReference>
<dbReference type="GeneID" id="30196702"/>
<feature type="domain" description="URB1 C-terminal" evidence="3">
    <location>
        <begin position="1550"/>
        <end position="1738"/>
    </location>
</feature>
<dbReference type="InterPro" id="IPR059018">
    <property type="entry name" value="HEAT_URB1"/>
</dbReference>
<feature type="domain" description="URB1 N-terminal" evidence="2">
    <location>
        <begin position="83"/>
        <end position="433"/>
    </location>
</feature>
<dbReference type="PANTHER" id="PTHR13500:SF0">
    <property type="entry name" value="NUCLEOLAR PRE-RIBOSOMAL-ASSOCIATED PROTEIN 1"/>
    <property type="match status" value="1"/>
</dbReference>
<organism evidence="5 6">
    <name type="scientific">Cryptococcus wingfieldii CBS 7118</name>
    <dbReference type="NCBI Taxonomy" id="1295528"/>
    <lineage>
        <taxon>Eukaryota</taxon>
        <taxon>Fungi</taxon>
        <taxon>Dikarya</taxon>
        <taxon>Basidiomycota</taxon>
        <taxon>Agaricomycotina</taxon>
        <taxon>Tremellomycetes</taxon>
        <taxon>Tremellales</taxon>
        <taxon>Cryptococcaceae</taxon>
        <taxon>Cryptococcus</taxon>
    </lineage>
</organism>
<dbReference type="GO" id="GO:0005730">
    <property type="term" value="C:nucleolus"/>
    <property type="evidence" value="ECO:0007669"/>
    <property type="project" value="TreeGrafter"/>
</dbReference>
<dbReference type="GO" id="GO:0000466">
    <property type="term" value="P:maturation of 5.8S rRNA from tricistronic rRNA transcript (SSU-rRNA, 5.8S rRNA, LSU-rRNA)"/>
    <property type="evidence" value="ECO:0007669"/>
    <property type="project" value="TreeGrafter"/>
</dbReference>
<evidence type="ECO:0000256" key="1">
    <source>
        <dbReference type="SAM" id="MobiDB-lite"/>
    </source>
</evidence>
<name>A0A1E3IAN5_9TREE</name>
<sequence>MSGVKRKRADLQEAGIPPIIRPKPGTKAFASGKAVKDGLDTGSPQAFVSFRQQIVTPHSTLPLAITHPTVIILQHYLDVSPTCDEIFRAWQIGDQTKSEQQVHAAVELLSEIIQILTPIPFFRSSVLGLVNKIISQSDPYHDYINHLILSAKKDDAYHGLLLASAAMAVDPPTVLPSSSSSSGRIGMKLWSTLVEGGSVRNLGKQMGMRRRNKDGMVAYGEKDPLDKPDIRHLILRLISPLFSTSPFQPHARSLLPPLYSNLASDPPITIFRVLSSLWAAITSQSGGFNRRVSLILFQERSIEALWNLLGNENVEKTSGKTVGELVYSFLIGITATPGKGVCFVDEGWYPRRAEGDKKDDERKESSNDAWRKGLHNRILGNVVRKVGTQVVDEDGIVGDWMIGVFEACPELVSGYWPHSALALDPRLNPRWTATMAYVGRLISLPSPPLQTFRVPAPAGTDPSLSPFRPEPPQISTVIESIVPSPLTRAHLMKGLQHTEGVVQYTTAVTLSRALSKLSQVLQLFSTIETELFGAHPSPANAWARGKRELEMEARKRIPELSVIIAFAQKSATMAPAEPETDEELALATKSTMLTESALRIFSLCNRALPSMSSELKFDVGRLLVSSSSTKQEKRDAREAREGSVISDSGSIKSAGTVGTAGMGGGFGTGRGDVRGFEALSQVHVLELLGEVRDWNWTNKAAGSQFTYLYHILLLHLSTPQPVTLSKTTSLLSHLLLPTLLFEHDPSELSIWLSAMPRGSRENYGPMLLVQQIHLLSFLDDCFRRCLKTPYRYIEEASKLIETSGWQSGNREMVSPLVMAILEQLSAKIMGQLIATEAACIVFNYLRRVILGLAGKQGNLSFLDRVVARLDEIVEKAREAGQGRIGLAEVVQVIRRNVDVTRGKKGSEVPGDVPRLMDEPAWASKSFETQSLETFSSETLLPLIATSDNASAQRHATFLLHLNVFRSSKGNVPAALEVFVKLFEKVGGKEEVDMKKAVFGDKALRKLVLSDKGDEYRAAINALTEHLKLGKSTDEEIAQSFVEECLGMLKDDKKGKKAPEILSLLRPWTTFLSPSQATQATETVFAFKKPLAPSPSITPILSDIITGTQSPTFAIKHLHELGKLGVVSAVERLLKGAEKSKTGYAELLGLGISSETVKYLMSESTDETLSLLAELVKTVPSAAQAVQPVLSGELKDERLLLVVEALLDLDLQVEGVETIAQLALQSLAAKTKSLAGSATQVLVLLSSTNSNEINNAIGQVELSSYTPAIASLTKQLAIELASTAELKPAVSHLIGLGLQYAVRVCSELGEIPAGTLTALVDIADAVSATDRDYFTIQQALVEPVITAVVQDRLDVDEAANLAVVLAGHVELKASFIRQQLQALYSTKAYTRSTTTSCPPTLRLNFVRLLHTLFAASTYTSCQPPFVEPLVLLYRGTMSEADRRILHMLQLFEGYRKISVASVMRFWSASGVLGIGGKSLDALTSLDPQKVFATCQAYPLRRTLRNWGKKSSNAEDGEDIYDPVFVTALFVASMSEKMHGLDWVEVLRGNAIGLVTCGLASRDKDVRSVSSFTLAKVMSLIEITPFLERTQLIYTMRLLRHALPSQTSRLPTLTTLFFAYAIRAIANPAHFLYPITTRFLLQRSVFDIEDTPMLYGMLYASGEFWKRERGWMIRFLKEGIRSEADWRVIRRRKVWTLLATMFAESLDPGFRRGVLQTMSNIALIPAATSSLVLRDGLLVWINMQWTTVTSHFASLPASSKSGAKGQRAQAWEKEEKKLLVQMAEAAIKVMSSAEKQRLKEDGKGVRGWILQAEELVKNIIKGKSTFNADFERLESLSSIASEIAQIPSNGVTTRLFHLLVKRLESLDGPSAAIHVITANLFEIGLTFSVPDLKDDGSLREALSSVSWRVERGDGGSQLRDWVRRERRLEELSV</sequence>
<evidence type="ECO:0000313" key="6">
    <source>
        <dbReference type="Proteomes" id="UP000094819"/>
    </source>
</evidence>